<dbReference type="GO" id="GO:1990518">
    <property type="term" value="F:single-stranded 3'-5' DNA helicase activity"/>
    <property type="evidence" value="ECO:0007669"/>
    <property type="project" value="TreeGrafter"/>
</dbReference>
<dbReference type="EC" id="3.6.4.12" evidence="3 14"/>
<feature type="compositionally biased region" description="Acidic residues" evidence="15">
    <location>
        <begin position="942"/>
        <end position="955"/>
    </location>
</feature>
<dbReference type="CDD" id="cd09271">
    <property type="entry name" value="RNase_H2-C"/>
    <property type="match status" value="1"/>
</dbReference>
<dbReference type="CDD" id="cd17757">
    <property type="entry name" value="MCM6"/>
    <property type="match status" value="1"/>
</dbReference>
<feature type="compositionally biased region" description="Basic and acidic residues" evidence="15">
    <location>
        <begin position="956"/>
        <end position="973"/>
    </location>
</feature>
<dbReference type="Pfam" id="PF17855">
    <property type="entry name" value="MCM_lid"/>
    <property type="match status" value="1"/>
</dbReference>
<keyword evidence="9 13" id="KW-0238">DNA-binding</keyword>
<comment type="caution">
    <text evidence="17">The sequence shown here is derived from an EMBL/GenBank/DDBJ whole genome shotgun (WGS) entry which is preliminary data.</text>
</comment>
<evidence type="ECO:0000256" key="13">
    <source>
        <dbReference type="RuleBase" id="RU004070"/>
    </source>
</evidence>
<dbReference type="Pfam" id="PF17207">
    <property type="entry name" value="MCM_OB"/>
    <property type="match status" value="1"/>
</dbReference>
<evidence type="ECO:0000256" key="14">
    <source>
        <dbReference type="RuleBase" id="RU368064"/>
    </source>
</evidence>
<protein>
    <recommendedName>
        <fullName evidence="12 14">DNA replication licensing factor MCM6</fullName>
        <ecNumber evidence="3 14">3.6.4.12</ecNumber>
    </recommendedName>
</protein>
<feature type="region of interest" description="Disordered" evidence="15">
    <location>
        <begin position="168"/>
        <end position="220"/>
    </location>
</feature>
<dbReference type="AlphaFoldDB" id="A0A2N3N0A8"/>
<evidence type="ECO:0000256" key="7">
    <source>
        <dbReference type="ARBA" id="ARBA00022806"/>
    </source>
</evidence>
<dbReference type="PROSITE" id="PS50051">
    <property type="entry name" value="MCM_2"/>
    <property type="match status" value="1"/>
</dbReference>
<dbReference type="PRINTS" id="PR01662">
    <property type="entry name" value="MCMPROTEIN6"/>
</dbReference>
<sequence length="1122" mass="123074">MDRPPLSLPDQSAKGSAAMNLLPCKVNHDGPISADQSHWMVSEQDGKQTAYFRGRKLHGKRIELPEDYHGLLLQKQSSQPLNTTIGSAGDGEGKHVTETEVLQNLGDFQDLTIWTHESVVDPSLDPYSRTVDELLQASSRASELGLQMASASMDDAGYMMSDTLSRVGTTARRPAFPSSSGTRPRAPPSESNAGAPSDDEGEGFADDQVPNKSRRAGATDIPRVEDKLGLTVQESFEDFIEKFAEDLGSSIAPVSSAVTTDKYYIAQINNMRAYQLSTFYVDFKHLLSYQNGGLADGIMNQYYRFLPFLTTGLHNMIAKYEPQYFREHRQPTASSNLASSTVSNTGSASQSELGNRTSNQQTDKLFSIAFYNLPLVSRIRSLRAKNIGMLLSISGTVTRTSEVRPELSLATFVCQACRTVVPNVEQTFRYTEPTQCPNQTCLNRQAWQLDIRQSTFVDWQKVRIQENSSEIPTGSMPRTMDVILRGEMVDRAKAGEKCIFTGALIVVPDVSQLGLPGIRPTAVRDDKNAMRGNDAGGNGVTGLKTLGVRDLTYRLAFLACMVTPDIGNAATASGKGSVADVISALTQNSSNEAESVEEAQAAVLASMNPSEIEELRQMVHSDHIYSRLVNSMAPMVYGHEIVKKGILLQLMSGVSKTTPEGMQLRGDINICIVGDPSTSKSQFLKYVCSFAPRAVYTSGKASSAAGLTAAVVKDEETGEFTIEAGALMLADNGVCAIDEFDKMDVADQVAIHEAMEQQTISIAKAGIQATLNARTSILAAANPVGGRYNRKTNLRSNINMSAPIMSRFDLFFVVLDECNEQIDRRLADHIVSIHQLRDDAIEPEFSTEQLQRYIRFARTFRPEFTDEAKEVLVQRYKELRADDAQGGIGRNSYRITVRQLESMIRLSEAIAKVNCVEEISATMVVEAFNLLRQSIISVEHDDVEMDDADEDESREDGETLRRAADRAAGRDGEGDAVMEANDAGSDSDSETGSGRRTQTVPPTGQPPASAPRQKQTITYDKYIAMVNLFVQRVNEDETGSGEGVEGDSLIQWYLEQKEDELDGEEAYNRELALARMVLKKMVKDNILMAIRGDGLTEEDADAADGPARVVYVLHPNCAIEEY</sequence>
<evidence type="ECO:0000256" key="1">
    <source>
        <dbReference type="ARBA" id="ARBA00004123"/>
    </source>
</evidence>
<keyword evidence="18" id="KW-1185">Reference proteome</keyword>
<dbReference type="InterPro" id="IPR001208">
    <property type="entry name" value="MCM_dom"/>
</dbReference>
<dbReference type="GO" id="GO:0003697">
    <property type="term" value="F:single-stranded DNA binding"/>
    <property type="evidence" value="ECO:0007669"/>
    <property type="project" value="TreeGrafter"/>
</dbReference>
<dbReference type="Pfam" id="PF00493">
    <property type="entry name" value="MCM"/>
    <property type="match status" value="1"/>
</dbReference>
<comment type="subcellular location">
    <subcellularLocation>
        <location evidence="1 14">Nucleus</location>
    </subcellularLocation>
</comment>
<dbReference type="Proteomes" id="UP000233524">
    <property type="component" value="Unassembled WGS sequence"/>
</dbReference>
<evidence type="ECO:0000256" key="2">
    <source>
        <dbReference type="ARBA" id="ARBA00008010"/>
    </source>
</evidence>
<keyword evidence="5 13" id="KW-0547">Nucleotide-binding</keyword>
<dbReference type="FunFam" id="3.40.50.300:FF:000115">
    <property type="entry name" value="DNA helicase"/>
    <property type="match status" value="1"/>
</dbReference>
<keyword evidence="6 14" id="KW-0378">Hydrolase</keyword>
<comment type="catalytic activity">
    <reaction evidence="14">
        <text>ATP + H2O = ADP + phosphate + H(+)</text>
        <dbReference type="Rhea" id="RHEA:13065"/>
        <dbReference type="ChEBI" id="CHEBI:15377"/>
        <dbReference type="ChEBI" id="CHEBI:15378"/>
        <dbReference type="ChEBI" id="CHEBI:30616"/>
        <dbReference type="ChEBI" id="CHEBI:43474"/>
        <dbReference type="ChEBI" id="CHEBI:456216"/>
        <dbReference type="EC" id="3.6.4.12"/>
    </reaction>
</comment>
<accession>A0A2N3N0A8</accession>
<evidence type="ECO:0000256" key="4">
    <source>
        <dbReference type="ARBA" id="ARBA00022705"/>
    </source>
</evidence>
<dbReference type="STRING" id="41688.A0A2N3N0A8"/>
<dbReference type="Gene3D" id="3.40.50.300">
    <property type="entry name" value="P-loop containing nucleotide triphosphate hydrolases"/>
    <property type="match status" value="1"/>
</dbReference>
<proteinExistence type="inferred from homology"/>
<evidence type="ECO:0000256" key="11">
    <source>
        <dbReference type="ARBA" id="ARBA00023306"/>
    </source>
</evidence>
<dbReference type="SUPFAM" id="SSF50249">
    <property type="entry name" value="Nucleic acid-binding proteins"/>
    <property type="match status" value="1"/>
</dbReference>
<dbReference type="InterPro" id="IPR012340">
    <property type="entry name" value="NA-bd_OB-fold"/>
</dbReference>
<evidence type="ECO:0000313" key="18">
    <source>
        <dbReference type="Proteomes" id="UP000233524"/>
    </source>
</evidence>
<comment type="function">
    <text evidence="14">Acts as component of the MCM2-7 complex (MCM complex) which is the replicative helicase essential for 'once per cell cycle' DNA replication initiation and elongation in eukaryotic cells. The active ATPase sites in the MCM2-7 ring are formed through the interaction surfaces of two neighboring subunits such that a critical structure of a conserved arginine finger motif is provided in trans relative to the ATP-binding site of the Walker A box of the adjacent subunit. The six ATPase active sites, however, are likely to contribute differentially to the complex helicase activity.</text>
</comment>
<evidence type="ECO:0000256" key="6">
    <source>
        <dbReference type="ARBA" id="ARBA00022801"/>
    </source>
</evidence>
<keyword evidence="4 14" id="KW-0235">DNA replication</keyword>
<dbReference type="GO" id="GO:0042555">
    <property type="term" value="C:MCM complex"/>
    <property type="evidence" value="ECO:0007669"/>
    <property type="project" value="UniProtKB-UniRule"/>
</dbReference>
<dbReference type="FunCoup" id="A0A2N3N0A8">
    <property type="interactions" value="1016"/>
</dbReference>
<dbReference type="InterPro" id="IPR013924">
    <property type="entry name" value="RNase_H2_suC"/>
</dbReference>
<dbReference type="GO" id="GO:0006279">
    <property type="term" value="P:premeiotic DNA replication"/>
    <property type="evidence" value="ECO:0007669"/>
    <property type="project" value="UniProtKB-ARBA"/>
</dbReference>
<comment type="subunit">
    <text evidence="14">Component of the MCM2-7 complex.</text>
</comment>
<dbReference type="FunFam" id="2.20.28.10:FF:000003">
    <property type="entry name" value="DNA helicase"/>
    <property type="match status" value="1"/>
</dbReference>
<dbReference type="Pfam" id="PF08615">
    <property type="entry name" value="RNase_H2_suC"/>
    <property type="match status" value="1"/>
</dbReference>
<gene>
    <name evidence="17" type="ORF">jhhlp_007697</name>
</gene>
<dbReference type="Gene3D" id="3.30.1640.10">
    <property type="entry name" value="mini-chromosome maintenance (MCM) complex, chain A, domain 1"/>
    <property type="match status" value="1"/>
</dbReference>
<dbReference type="Gene3D" id="2.40.50.140">
    <property type="entry name" value="Nucleic acid-binding proteins"/>
    <property type="match status" value="1"/>
</dbReference>
<feature type="domain" description="MCM C-terminal AAA(+) ATPase" evidence="16">
    <location>
        <begin position="624"/>
        <end position="830"/>
    </location>
</feature>
<dbReference type="InParanoid" id="A0A2N3N0A8"/>
<dbReference type="InterPro" id="IPR008049">
    <property type="entry name" value="MCM6"/>
</dbReference>
<dbReference type="InterPro" id="IPR018525">
    <property type="entry name" value="MCM_CS"/>
</dbReference>
<dbReference type="Pfam" id="PF14551">
    <property type="entry name" value="MCM_N"/>
    <property type="match status" value="1"/>
</dbReference>
<dbReference type="FunFam" id="3.30.1640.10:FF:000009">
    <property type="entry name" value="DNA helicase"/>
    <property type="match status" value="1"/>
</dbReference>
<evidence type="ECO:0000256" key="9">
    <source>
        <dbReference type="ARBA" id="ARBA00023125"/>
    </source>
</evidence>
<dbReference type="InterPro" id="IPR041562">
    <property type="entry name" value="MCM_lid"/>
</dbReference>
<dbReference type="PROSITE" id="PS00847">
    <property type="entry name" value="MCM_1"/>
    <property type="match status" value="1"/>
</dbReference>
<evidence type="ECO:0000256" key="5">
    <source>
        <dbReference type="ARBA" id="ARBA00022741"/>
    </source>
</evidence>
<evidence type="ECO:0000256" key="8">
    <source>
        <dbReference type="ARBA" id="ARBA00022840"/>
    </source>
</evidence>
<keyword evidence="7 14" id="KW-0347">Helicase</keyword>
<dbReference type="FunFam" id="1.20.58.870:FF:000002">
    <property type="entry name" value="DNA helicase"/>
    <property type="match status" value="1"/>
</dbReference>
<evidence type="ECO:0000256" key="3">
    <source>
        <dbReference type="ARBA" id="ARBA00012551"/>
    </source>
</evidence>
<feature type="region of interest" description="Disordered" evidence="15">
    <location>
        <begin position="942"/>
        <end position="1014"/>
    </location>
</feature>
<dbReference type="InterPro" id="IPR031327">
    <property type="entry name" value="MCM"/>
</dbReference>
<comment type="similarity">
    <text evidence="2 13">Belongs to the MCM family.</text>
</comment>
<dbReference type="GO" id="GO:1902969">
    <property type="term" value="P:mitotic DNA replication"/>
    <property type="evidence" value="ECO:0007669"/>
    <property type="project" value="TreeGrafter"/>
</dbReference>
<name>A0A2N3N0A8_9PEZI</name>
<dbReference type="GO" id="GO:0031261">
    <property type="term" value="C:DNA replication preinitiation complex"/>
    <property type="evidence" value="ECO:0007669"/>
    <property type="project" value="UniProtKB-ARBA"/>
</dbReference>
<dbReference type="Gene3D" id="2.20.28.10">
    <property type="match status" value="1"/>
</dbReference>
<dbReference type="GO" id="GO:0006401">
    <property type="term" value="P:RNA catabolic process"/>
    <property type="evidence" value="ECO:0007669"/>
    <property type="project" value="InterPro"/>
</dbReference>
<dbReference type="GO" id="GO:0006270">
    <property type="term" value="P:DNA replication initiation"/>
    <property type="evidence" value="ECO:0007669"/>
    <property type="project" value="UniProtKB-UniRule"/>
</dbReference>
<dbReference type="SMART" id="SM00350">
    <property type="entry name" value="MCM"/>
    <property type="match status" value="1"/>
</dbReference>
<dbReference type="GO" id="GO:0000727">
    <property type="term" value="P:double-strand break repair via break-induced replication"/>
    <property type="evidence" value="ECO:0007669"/>
    <property type="project" value="TreeGrafter"/>
</dbReference>
<dbReference type="Pfam" id="PF18263">
    <property type="entry name" value="WHD_MCM6"/>
    <property type="match status" value="1"/>
</dbReference>
<dbReference type="Gene3D" id="2.40.128.680">
    <property type="match status" value="1"/>
</dbReference>
<dbReference type="GO" id="GO:0032299">
    <property type="term" value="C:ribonuclease H2 complex"/>
    <property type="evidence" value="ECO:0007669"/>
    <property type="project" value="InterPro"/>
</dbReference>
<dbReference type="InterPro" id="IPR041024">
    <property type="entry name" value="Mcm6_C"/>
</dbReference>
<dbReference type="PRINTS" id="PR01657">
    <property type="entry name" value="MCMFAMILY"/>
</dbReference>
<dbReference type="EMBL" id="NLAX01001139">
    <property type="protein sequence ID" value="PKS05868.1"/>
    <property type="molecule type" value="Genomic_DNA"/>
</dbReference>
<dbReference type="GO" id="GO:0016887">
    <property type="term" value="F:ATP hydrolysis activity"/>
    <property type="evidence" value="ECO:0007669"/>
    <property type="project" value="RHEA"/>
</dbReference>
<dbReference type="GO" id="GO:0043596">
    <property type="term" value="C:nuclear replication fork"/>
    <property type="evidence" value="ECO:0007669"/>
    <property type="project" value="UniProtKB-ARBA"/>
</dbReference>
<evidence type="ECO:0000313" key="17">
    <source>
        <dbReference type="EMBL" id="PKS05868.1"/>
    </source>
</evidence>
<dbReference type="PANTHER" id="PTHR11630:SF43">
    <property type="entry name" value="DNA REPLICATION LICENSING FACTOR MCM6"/>
    <property type="match status" value="1"/>
</dbReference>
<dbReference type="InterPro" id="IPR033762">
    <property type="entry name" value="MCM_OB"/>
</dbReference>
<evidence type="ECO:0000259" key="16">
    <source>
        <dbReference type="PROSITE" id="PS50051"/>
    </source>
</evidence>
<keyword evidence="8 13" id="KW-0067">ATP-binding</keyword>
<keyword evidence="10" id="KW-0539">Nucleus</keyword>
<dbReference type="OrthoDB" id="1744952at2759"/>
<dbReference type="VEuPathDB" id="FungiDB:jhhlp_007697"/>
<dbReference type="GO" id="GO:0005524">
    <property type="term" value="F:ATP binding"/>
    <property type="evidence" value="ECO:0007669"/>
    <property type="project" value="UniProtKB-UniRule"/>
</dbReference>
<feature type="region of interest" description="Disordered" evidence="15">
    <location>
        <begin position="335"/>
        <end position="358"/>
    </location>
</feature>
<dbReference type="InterPro" id="IPR027417">
    <property type="entry name" value="P-loop_NTPase"/>
</dbReference>
<evidence type="ECO:0000256" key="15">
    <source>
        <dbReference type="SAM" id="MobiDB-lite"/>
    </source>
</evidence>
<dbReference type="SUPFAM" id="SSF52540">
    <property type="entry name" value="P-loop containing nucleoside triphosphate hydrolases"/>
    <property type="match status" value="1"/>
</dbReference>
<keyword evidence="11 14" id="KW-0131">Cell cycle</keyword>
<reference evidence="17 18" key="1">
    <citation type="journal article" date="2017" name="G3 (Bethesda)">
        <title>First Draft Genome Sequence of the Pathogenic Fungus Lomentospora prolificans (Formerly Scedosporium prolificans).</title>
        <authorList>
            <person name="Luo R."/>
            <person name="Zimin A."/>
            <person name="Workman R."/>
            <person name="Fan Y."/>
            <person name="Pertea G."/>
            <person name="Grossman N."/>
            <person name="Wear M.P."/>
            <person name="Jia B."/>
            <person name="Miller H."/>
            <person name="Casadevall A."/>
            <person name="Timp W."/>
            <person name="Zhang S.X."/>
            <person name="Salzberg S.L."/>
        </authorList>
    </citation>
    <scope>NUCLEOTIDE SEQUENCE [LARGE SCALE GENOMIC DNA]</scope>
    <source>
        <strain evidence="17 18">JHH-5317</strain>
    </source>
</reference>
<dbReference type="GO" id="GO:0005656">
    <property type="term" value="C:nuclear pre-replicative complex"/>
    <property type="evidence" value="ECO:0007669"/>
    <property type="project" value="UniProtKB-ARBA"/>
</dbReference>
<organism evidence="17 18">
    <name type="scientific">Lomentospora prolificans</name>
    <dbReference type="NCBI Taxonomy" id="41688"/>
    <lineage>
        <taxon>Eukaryota</taxon>
        <taxon>Fungi</taxon>
        <taxon>Dikarya</taxon>
        <taxon>Ascomycota</taxon>
        <taxon>Pezizomycotina</taxon>
        <taxon>Sordariomycetes</taxon>
        <taxon>Hypocreomycetidae</taxon>
        <taxon>Microascales</taxon>
        <taxon>Microascaceae</taxon>
        <taxon>Lomentospora</taxon>
    </lineage>
</organism>
<dbReference type="InterPro" id="IPR027925">
    <property type="entry name" value="MCM_N"/>
</dbReference>
<dbReference type="PANTHER" id="PTHR11630">
    <property type="entry name" value="DNA REPLICATION LICENSING FACTOR MCM FAMILY MEMBER"/>
    <property type="match status" value="1"/>
</dbReference>
<evidence type="ECO:0000256" key="12">
    <source>
        <dbReference type="ARBA" id="ARBA00073495"/>
    </source>
</evidence>
<dbReference type="Gene3D" id="1.20.58.870">
    <property type="match status" value="1"/>
</dbReference>
<evidence type="ECO:0000256" key="10">
    <source>
        <dbReference type="ARBA" id="ARBA00023242"/>
    </source>
</evidence>
<dbReference type="GO" id="GO:0097373">
    <property type="term" value="C:MCM core complex"/>
    <property type="evidence" value="ECO:0007669"/>
    <property type="project" value="UniProtKB-ARBA"/>
</dbReference>
<feature type="compositionally biased region" description="Polar residues" evidence="15">
    <location>
        <begin position="984"/>
        <end position="1002"/>
    </location>
</feature>